<dbReference type="InterPro" id="IPR013328">
    <property type="entry name" value="6PGD_dom2"/>
</dbReference>
<gene>
    <name evidence="10" type="primary">gndA</name>
    <name evidence="10" type="ORF">ANBU17_22730</name>
</gene>
<comment type="caution">
    <text evidence="10">The sequence shown here is derived from an EMBL/GenBank/DDBJ whole genome shotgun (WGS) entry which is preliminary data.</text>
</comment>
<dbReference type="FunFam" id="3.40.50.720:FF:000007">
    <property type="entry name" value="6-phosphogluconate dehydrogenase, decarboxylating"/>
    <property type="match status" value="1"/>
</dbReference>
<evidence type="ECO:0000256" key="5">
    <source>
        <dbReference type="PIRNR" id="PIRNR000109"/>
    </source>
</evidence>
<organism evidence="10 11">
    <name type="scientific">Anaerostipes butyraticus</name>
    <dbReference type="NCBI Taxonomy" id="645466"/>
    <lineage>
        <taxon>Bacteria</taxon>
        <taxon>Bacillati</taxon>
        <taxon>Bacillota</taxon>
        <taxon>Clostridia</taxon>
        <taxon>Lachnospirales</taxon>
        <taxon>Lachnospiraceae</taxon>
        <taxon>Anaerostipes</taxon>
    </lineage>
</organism>
<feature type="binding site" description="in other chain" evidence="7">
    <location>
        <begin position="129"/>
        <end position="131"/>
    </location>
    <ligand>
        <name>substrate</name>
        <note>ligand shared between dimeric partners</note>
    </ligand>
</feature>
<dbReference type="Pfam" id="PF03446">
    <property type="entry name" value="NAD_binding_2"/>
    <property type="match status" value="1"/>
</dbReference>
<dbReference type="InterPro" id="IPR036291">
    <property type="entry name" value="NAD(P)-bd_dom_sf"/>
</dbReference>
<feature type="binding site" description="in other chain" evidence="7">
    <location>
        <position position="289"/>
    </location>
    <ligand>
        <name>substrate</name>
        <note>ligand shared between dimeric partners</note>
    </ligand>
</feature>
<dbReference type="EC" id="1.1.1.44" evidence="5 8"/>
<feature type="active site" description="Proton donor" evidence="6">
    <location>
        <position position="191"/>
    </location>
</feature>
<protein>
    <recommendedName>
        <fullName evidence="5 8">6-phosphogluconate dehydrogenase, decarboxylating</fullName>
        <ecNumber evidence="5 8">1.1.1.44</ecNumber>
    </recommendedName>
</protein>
<reference evidence="10" key="1">
    <citation type="submission" date="2020-06" db="EMBL/GenBank/DDBJ databases">
        <title>Characterization of fructooligosaccharide metabolism and fructooligosaccharide-degrading enzymes in human commensal butyrate producers.</title>
        <authorList>
            <person name="Tanno H."/>
            <person name="Fujii T."/>
            <person name="Hirano K."/>
            <person name="Maeno S."/>
            <person name="Tonozuka T."/>
            <person name="Sakamoto M."/>
            <person name="Ohkuma M."/>
            <person name="Tochio T."/>
            <person name="Endo A."/>
        </authorList>
    </citation>
    <scope>NUCLEOTIDE SEQUENCE</scope>
    <source>
        <strain evidence="10">JCM 17466</strain>
    </source>
</reference>
<dbReference type="SUPFAM" id="SSF51735">
    <property type="entry name" value="NAD(P)-binding Rossmann-fold domains"/>
    <property type="match status" value="1"/>
</dbReference>
<keyword evidence="4 8" id="KW-0311">Gluconate utilization</keyword>
<comment type="pathway">
    <text evidence="5 8">Carbohydrate degradation; pentose phosphate pathway; D-ribulose 5-phosphate from D-glucose 6-phosphate (oxidative stage): step 3/3.</text>
</comment>
<feature type="binding site" evidence="7">
    <location>
        <position position="452"/>
    </location>
    <ligand>
        <name>substrate</name>
        <note>ligand shared between dimeric partners</note>
    </ligand>
</feature>
<dbReference type="Proteomes" id="UP000613208">
    <property type="component" value="Unassembled WGS sequence"/>
</dbReference>
<dbReference type="PRINTS" id="PR00076">
    <property type="entry name" value="6PGDHDRGNASE"/>
</dbReference>
<dbReference type="Gene3D" id="1.10.1040.10">
    <property type="entry name" value="N-(1-d-carboxylethyl)-l-norvaline Dehydrogenase, domain 2"/>
    <property type="match status" value="1"/>
</dbReference>
<dbReference type="InterPro" id="IPR006113">
    <property type="entry name" value="6PGDH_Gnd/GntZ"/>
</dbReference>
<dbReference type="RefSeq" id="WP_201311612.1">
    <property type="nucleotide sequence ID" value="NZ_BLYI01000047.1"/>
</dbReference>
<feature type="binding site" evidence="7">
    <location>
        <position position="446"/>
    </location>
    <ligand>
        <name>substrate</name>
        <note>ligand shared between dimeric partners</note>
    </ligand>
</feature>
<dbReference type="FunFam" id="1.20.5.320:FF:000001">
    <property type="entry name" value="6-phosphogluconate dehydrogenase, decarboxylating"/>
    <property type="match status" value="1"/>
</dbReference>
<evidence type="ECO:0000313" key="10">
    <source>
        <dbReference type="EMBL" id="GFO85926.1"/>
    </source>
</evidence>
<dbReference type="InterPro" id="IPR006114">
    <property type="entry name" value="6PGDH_C"/>
</dbReference>
<feature type="binding site" description="in other chain" evidence="7">
    <location>
        <position position="262"/>
    </location>
    <ligand>
        <name>substrate</name>
        <note>ligand shared between dimeric partners</note>
    </ligand>
</feature>
<dbReference type="PROSITE" id="PS00461">
    <property type="entry name" value="6PGD"/>
    <property type="match status" value="1"/>
</dbReference>
<dbReference type="GO" id="GO:0050661">
    <property type="term" value="F:NADP binding"/>
    <property type="evidence" value="ECO:0007669"/>
    <property type="project" value="InterPro"/>
</dbReference>
<evidence type="ECO:0000256" key="3">
    <source>
        <dbReference type="ARBA" id="ARBA00023002"/>
    </source>
</evidence>
<evidence type="ECO:0000256" key="6">
    <source>
        <dbReference type="PIRSR" id="PIRSR000109-1"/>
    </source>
</evidence>
<dbReference type="FunFam" id="1.10.1040.10:FF:000002">
    <property type="entry name" value="6-phosphogluconate dehydrogenase, decarboxylating"/>
    <property type="match status" value="1"/>
</dbReference>
<evidence type="ECO:0000313" key="11">
    <source>
        <dbReference type="Proteomes" id="UP000613208"/>
    </source>
</evidence>
<feature type="binding site" description="in other chain" evidence="7">
    <location>
        <position position="103"/>
    </location>
    <ligand>
        <name>substrate</name>
        <note>ligand shared between dimeric partners</note>
    </ligand>
</feature>
<comment type="function">
    <text evidence="5">Catalyzes the oxidative decarboxylation of 6-phosphogluconate to ribulose 5-phosphate and CO(2), with concomitant reduction of NADP to NADPH.</text>
</comment>
<dbReference type="EMBL" id="BLYI01000047">
    <property type="protein sequence ID" value="GFO85926.1"/>
    <property type="molecule type" value="Genomic_DNA"/>
</dbReference>
<keyword evidence="11" id="KW-1185">Reference proteome</keyword>
<accession>A0A916VDQ1</accession>
<feature type="binding site" description="in other chain" evidence="7">
    <location>
        <position position="192"/>
    </location>
    <ligand>
        <name>substrate</name>
        <note>ligand shared between dimeric partners</note>
    </ligand>
</feature>
<evidence type="ECO:0000256" key="8">
    <source>
        <dbReference type="RuleBase" id="RU000485"/>
    </source>
</evidence>
<keyword evidence="5 8" id="KW-0570">Pentose shunt</keyword>
<dbReference type="Pfam" id="PF00393">
    <property type="entry name" value="6PGD"/>
    <property type="match status" value="1"/>
</dbReference>
<dbReference type="GO" id="GO:0006098">
    <property type="term" value="P:pentose-phosphate shunt"/>
    <property type="evidence" value="ECO:0007669"/>
    <property type="project" value="UniProtKB-KW"/>
</dbReference>
<dbReference type="SMART" id="SM01350">
    <property type="entry name" value="6PGD"/>
    <property type="match status" value="1"/>
</dbReference>
<dbReference type="InterPro" id="IPR006183">
    <property type="entry name" value="Pgluconate_DH"/>
</dbReference>
<sequence>MGKSSIGVYGMGVMGQSLALNMMNHGYQVSVFNIDYDVTEKFVQTKALGKSVQPCKELKEFTDSLEKPRRVFLMVTAGKVTDLVIDQLKECLEEGDIIIDGGNSYFKDTIRRFKELREYGLHFIGTGVSGGEKGALEGPSMMPSGDPEAYQYVEQIFTDISAKAKDGAPCCAYIGGDGSGHYVKMVHNGIEYADIQIICEAYDLMRNGAGFSIEEIQQVFEQWNQGRLKSYLIEITSKILKKKDEETGKYLVDVIQDKAGQKGTGKWTSMEGLDIGAAIPTIAESVFSRYISAQKEERVRASLELTVNLSAEVTDKEEFVRDLEAAVYAAKICCYAQGFELLKKAAAEYGWVLDFGQIAMIWREGCIIRADFLEDIKAAYDQGEVSNLMLTSKFKKELLDAQKSWRRIVCHIVNSGIYAPALTSTLNYFDGYRCERTSANLTQAQRDFFGAHTYERTDREGIFHTIWEEE</sequence>
<name>A0A916VDQ1_9FIRM</name>
<dbReference type="PANTHER" id="PTHR11811">
    <property type="entry name" value="6-PHOSPHOGLUCONATE DEHYDROGENASE"/>
    <property type="match status" value="1"/>
</dbReference>
<evidence type="ECO:0000256" key="4">
    <source>
        <dbReference type="ARBA" id="ARBA00023064"/>
    </source>
</evidence>
<dbReference type="InterPro" id="IPR006184">
    <property type="entry name" value="6PGdom_BS"/>
</dbReference>
<keyword evidence="3 5" id="KW-0560">Oxidoreductase</keyword>
<dbReference type="NCBIfam" id="TIGR00873">
    <property type="entry name" value="gnd"/>
    <property type="match status" value="1"/>
</dbReference>
<feature type="active site" description="Proton acceptor" evidence="6">
    <location>
        <position position="184"/>
    </location>
</feature>
<dbReference type="InterPro" id="IPR006115">
    <property type="entry name" value="6PGDH_NADP-bd"/>
</dbReference>
<dbReference type="Gene3D" id="3.40.50.720">
    <property type="entry name" value="NAD(P)-binding Rossmann-like Domain"/>
    <property type="match status" value="1"/>
</dbReference>
<feature type="binding site" description="in other chain" evidence="7">
    <location>
        <begin position="187"/>
        <end position="188"/>
    </location>
    <ligand>
        <name>substrate</name>
        <note>ligand shared between dimeric partners</note>
    </ligand>
</feature>
<dbReference type="PIRSF" id="PIRSF000109">
    <property type="entry name" value="6PGD"/>
    <property type="match status" value="1"/>
</dbReference>
<comment type="subunit">
    <text evidence="2 5">Homodimer.</text>
</comment>
<evidence type="ECO:0000256" key="7">
    <source>
        <dbReference type="PIRSR" id="PIRSR000109-2"/>
    </source>
</evidence>
<dbReference type="InterPro" id="IPR008927">
    <property type="entry name" value="6-PGluconate_DH-like_C_sf"/>
</dbReference>
<proteinExistence type="inferred from homology"/>
<dbReference type="AlphaFoldDB" id="A0A916VDQ1"/>
<evidence type="ECO:0000256" key="1">
    <source>
        <dbReference type="ARBA" id="ARBA00008419"/>
    </source>
</evidence>
<dbReference type="NCBIfam" id="NF006765">
    <property type="entry name" value="PRK09287.1"/>
    <property type="match status" value="1"/>
</dbReference>
<keyword evidence="5 8" id="KW-0521">NADP</keyword>
<evidence type="ECO:0000256" key="2">
    <source>
        <dbReference type="ARBA" id="ARBA00011738"/>
    </source>
</evidence>
<dbReference type="Gene3D" id="1.20.5.320">
    <property type="entry name" value="6-Phosphogluconate Dehydrogenase, domain 3"/>
    <property type="match status" value="1"/>
</dbReference>
<comment type="catalytic activity">
    <reaction evidence="5 8">
        <text>6-phospho-D-gluconate + NADP(+) = D-ribulose 5-phosphate + CO2 + NADPH</text>
        <dbReference type="Rhea" id="RHEA:10116"/>
        <dbReference type="ChEBI" id="CHEBI:16526"/>
        <dbReference type="ChEBI" id="CHEBI:57783"/>
        <dbReference type="ChEBI" id="CHEBI:58121"/>
        <dbReference type="ChEBI" id="CHEBI:58349"/>
        <dbReference type="ChEBI" id="CHEBI:58759"/>
        <dbReference type="EC" id="1.1.1.44"/>
    </reaction>
</comment>
<feature type="domain" description="6-phosphogluconate dehydrogenase C-terminal" evidence="9">
    <location>
        <begin position="180"/>
        <end position="468"/>
    </location>
</feature>
<dbReference type="SUPFAM" id="SSF48179">
    <property type="entry name" value="6-phosphogluconate dehydrogenase C-terminal domain-like"/>
    <property type="match status" value="1"/>
</dbReference>
<dbReference type="GO" id="GO:0019521">
    <property type="term" value="P:D-gluconate metabolic process"/>
    <property type="evidence" value="ECO:0007669"/>
    <property type="project" value="UniProtKB-KW"/>
</dbReference>
<dbReference type="GO" id="GO:0004616">
    <property type="term" value="F:phosphogluconate dehydrogenase (decarboxylating) activity"/>
    <property type="evidence" value="ECO:0007669"/>
    <property type="project" value="UniProtKB-EC"/>
</dbReference>
<evidence type="ECO:0000259" key="9">
    <source>
        <dbReference type="SMART" id="SM01350"/>
    </source>
</evidence>
<comment type="similarity">
    <text evidence="1 5 8">Belongs to the 6-phosphogluconate dehydrogenase family.</text>
</comment>